<dbReference type="Pfam" id="PF00581">
    <property type="entry name" value="Rhodanese"/>
    <property type="match status" value="1"/>
</dbReference>
<dbReference type="NCBIfam" id="NF045521">
    <property type="entry name" value="rhoda_near_glyco"/>
    <property type="match status" value="1"/>
</dbReference>
<keyword evidence="3" id="KW-1185">Reference proteome</keyword>
<protein>
    <recommendedName>
        <fullName evidence="1">Rhodanese domain-containing protein</fullName>
    </recommendedName>
</protein>
<dbReference type="EMBL" id="BAAAGG010000001">
    <property type="protein sequence ID" value="GAA0751112.1"/>
    <property type="molecule type" value="Genomic_DNA"/>
</dbReference>
<evidence type="ECO:0000259" key="1">
    <source>
        <dbReference type="PROSITE" id="PS50206"/>
    </source>
</evidence>
<gene>
    <name evidence="2" type="ORF">GCM10009433_00790</name>
</gene>
<dbReference type="PANTHER" id="PTHR44086:SF10">
    <property type="entry name" value="THIOSULFATE SULFURTRANSFERASE_RHODANESE-LIKE DOMAIN-CONTAINING PROTEIN 3"/>
    <property type="match status" value="1"/>
</dbReference>
<dbReference type="InterPro" id="IPR001763">
    <property type="entry name" value="Rhodanese-like_dom"/>
</dbReference>
<dbReference type="PROSITE" id="PS50206">
    <property type="entry name" value="RHODANESE_3"/>
    <property type="match status" value="1"/>
</dbReference>
<dbReference type="InterPro" id="IPR036873">
    <property type="entry name" value="Rhodanese-like_dom_sf"/>
</dbReference>
<evidence type="ECO:0000313" key="3">
    <source>
        <dbReference type="Proteomes" id="UP001500185"/>
    </source>
</evidence>
<evidence type="ECO:0000313" key="2">
    <source>
        <dbReference type="EMBL" id="GAA0751112.1"/>
    </source>
</evidence>
<dbReference type="Gene3D" id="3.40.250.10">
    <property type="entry name" value="Rhodanese-like domain"/>
    <property type="match status" value="1"/>
</dbReference>
<dbReference type="CDD" id="cd00158">
    <property type="entry name" value="RHOD"/>
    <property type="match status" value="1"/>
</dbReference>
<proteinExistence type="predicted"/>
<feature type="domain" description="Rhodanese" evidence="1">
    <location>
        <begin position="41"/>
        <end position="131"/>
    </location>
</feature>
<dbReference type="SMART" id="SM00450">
    <property type="entry name" value="RHOD"/>
    <property type="match status" value="1"/>
</dbReference>
<organism evidence="2 3">
    <name type="scientific">Psychroflexus lacisalsi</name>
    <dbReference type="NCBI Taxonomy" id="503928"/>
    <lineage>
        <taxon>Bacteria</taxon>
        <taxon>Pseudomonadati</taxon>
        <taxon>Bacteroidota</taxon>
        <taxon>Flavobacteriia</taxon>
        <taxon>Flavobacteriales</taxon>
        <taxon>Flavobacteriaceae</taxon>
        <taxon>Psychroflexus</taxon>
    </lineage>
</organism>
<name>A0ABN1K0B5_9FLAO</name>
<dbReference type="Proteomes" id="UP001500185">
    <property type="component" value="Unassembled WGS sequence"/>
</dbReference>
<accession>A0ABN1K0B5</accession>
<sequence length="158" mass="18264">MFGGLPFLGISQNKIDKALKRYNSNSVEYISTEDLIHLKNSSDNIKILDTREASEYSISHIQDAIYAGYDDFNLQHIQDKIDTKDTIVVYCSIGVRSEDIGEELLKAGYENIYNLYGGIFDWMNKDQKVYDHKGNPTDKVHAYDRFWGDYLEKGQKVY</sequence>
<dbReference type="SUPFAM" id="SSF52821">
    <property type="entry name" value="Rhodanese/Cell cycle control phosphatase"/>
    <property type="match status" value="1"/>
</dbReference>
<reference evidence="2 3" key="1">
    <citation type="journal article" date="2019" name="Int. J. Syst. Evol. Microbiol.">
        <title>The Global Catalogue of Microorganisms (GCM) 10K type strain sequencing project: providing services to taxonomists for standard genome sequencing and annotation.</title>
        <authorList>
            <consortium name="The Broad Institute Genomics Platform"/>
            <consortium name="The Broad Institute Genome Sequencing Center for Infectious Disease"/>
            <person name="Wu L."/>
            <person name="Ma J."/>
        </authorList>
    </citation>
    <scope>NUCLEOTIDE SEQUENCE [LARGE SCALE GENOMIC DNA]</scope>
    <source>
        <strain evidence="2 3">JCM 16231</strain>
    </source>
</reference>
<comment type="caution">
    <text evidence="2">The sequence shown here is derived from an EMBL/GenBank/DDBJ whole genome shotgun (WGS) entry which is preliminary data.</text>
</comment>
<dbReference type="PANTHER" id="PTHR44086">
    <property type="entry name" value="THIOSULFATE SULFURTRANSFERASE RDL2, MITOCHONDRIAL-RELATED"/>
    <property type="match status" value="1"/>
</dbReference>